<accession>A0A507AZ02</accession>
<protein>
    <recommendedName>
        <fullName evidence="6">Initiation-specific alpha-1,6-mannosyltransferase</fullName>
    </recommendedName>
</protein>
<feature type="compositionally biased region" description="Basic residues" evidence="2">
    <location>
        <begin position="368"/>
        <end position="382"/>
    </location>
</feature>
<evidence type="ECO:0000313" key="5">
    <source>
        <dbReference type="Proteomes" id="UP000319257"/>
    </source>
</evidence>
<dbReference type="RefSeq" id="XP_030997766.1">
    <property type="nucleotide sequence ID" value="XM_031138249.1"/>
</dbReference>
<keyword evidence="5" id="KW-1185">Reference proteome</keyword>
<dbReference type="GO" id="GO:0000136">
    <property type="term" value="C:mannan polymerase complex"/>
    <property type="evidence" value="ECO:0007669"/>
    <property type="project" value="TreeGrafter"/>
</dbReference>
<sequence>MLLTQRPSAFRLALVAWAAFCICVILYHFSAIRTHIAPTADLLRQKASEKWSSVVSDGDADAAAAAFPQTTTTTTPTLAAKPQEKQQDQKQEEQKPQKPKPKQPKQIPKKLWYKTGPKGLTDDMRAWHDSCTSRNSHYRATYLNDDSADAYVQENYAAERPDVVDAYMGLAIPILKADFLRYLLLYREGGVWFDLDVSCETVPIDEWIPDEYKNDTAIAVGWEFDVGWGEGFQRQFNSWTIMSEQGSPHMLQVIDDIVAAVGASSRKHGVPVGNLTLDMVGDVVDYTGPRRMTEGIFRSLERQRGGDKIDRAELSNLRQPKMIGDVLILPGYSLAMSSNKYEGEQVGPSLVTHHYAGSWKNDKGGETKRRRRKRRGSSRIEA</sequence>
<name>A0A507AZ02_9PEZI</name>
<keyword evidence="3" id="KW-1133">Transmembrane helix</keyword>
<feature type="compositionally biased region" description="Basic and acidic residues" evidence="2">
    <location>
        <begin position="82"/>
        <end position="96"/>
    </location>
</feature>
<evidence type="ECO:0000256" key="3">
    <source>
        <dbReference type="SAM" id="Phobius"/>
    </source>
</evidence>
<dbReference type="GO" id="GO:0000009">
    <property type="term" value="F:alpha-1,6-mannosyltransferase activity"/>
    <property type="evidence" value="ECO:0007669"/>
    <property type="project" value="InterPro"/>
</dbReference>
<comment type="similarity">
    <text evidence="1">Belongs to the glycosyltransferase 32 family.</text>
</comment>
<dbReference type="InterPro" id="IPR007577">
    <property type="entry name" value="GlycoTrfase_DXD_sugar-bd_CS"/>
</dbReference>
<keyword evidence="3" id="KW-0472">Membrane</keyword>
<feature type="compositionally biased region" description="Low complexity" evidence="2">
    <location>
        <begin position="66"/>
        <end position="81"/>
    </location>
</feature>
<feature type="region of interest" description="Disordered" evidence="2">
    <location>
        <begin position="66"/>
        <end position="109"/>
    </location>
</feature>
<evidence type="ECO:0008006" key="6">
    <source>
        <dbReference type="Google" id="ProtNLM"/>
    </source>
</evidence>
<feature type="compositionally biased region" description="Basic residues" evidence="2">
    <location>
        <begin position="97"/>
        <end position="109"/>
    </location>
</feature>
<comment type="caution">
    <text evidence="4">The sequence shown here is derived from an EMBL/GenBank/DDBJ whole genome shotgun (WGS) entry which is preliminary data.</text>
</comment>
<feature type="transmembrane region" description="Helical" evidence="3">
    <location>
        <begin position="12"/>
        <end position="29"/>
    </location>
</feature>
<reference evidence="4 5" key="1">
    <citation type="submission" date="2019-06" db="EMBL/GenBank/DDBJ databases">
        <title>Draft genome sequence of the filamentous fungus Phialemoniopsis curvata isolated from diesel fuel.</title>
        <authorList>
            <person name="Varaljay V.A."/>
            <person name="Lyon W.J."/>
            <person name="Crouch A.L."/>
            <person name="Drake C.E."/>
            <person name="Hollomon J.M."/>
            <person name="Nadeau L.J."/>
            <person name="Nunn H.S."/>
            <person name="Stevenson B.S."/>
            <person name="Bojanowski C.L."/>
            <person name="Crookes-Goodson W.J."/>
        </authorList>
    </citation>
    <scope>NUCLEOTIDE SEQUENCE [LARGE SCALE GENOMIC DNA]</scope>
    <source>
        <strain evidence="4 5">D216</strain>
    </source>
</reference>
<dbReference type="AlphaFoldDB" id="A0A507AZ02"/>
<dbReference type="GO" id="GO:0006487">
    <property type="term" value="P:protein N-linked glycosylation"/>
    <property type="evidence" value="ECO:0007669"/>
    <property type="project" value="TreeGrafter"/>
</dbReference>
<dbReference type="Pfam" id="PF04488">
    <property type="entry name" value="Gly_transf_sug"/>
    <property type="match status" value="1"/>
</dbReference>
<dbReference type="PANTHER" id="PTHR31834:SF8">
    <property type="entry name" value="TRANSFERASE, PUTATIVE (AFU_ORTHOLOGUE AFUA_6G14040)-RELATED"/>
    <property type="match status" value="1"/>
</dbReference>
<evidence type="ECO:0000256" key="2">
    <source>
        <dbReference type="SAM" id="MobiDB-lite"/>
    </source>
</evidence>
<proteinExistence type="inferred from homology"/>
<dbReference type="InterPro" id="IPR029044">
    <property type="entry name" value="Nucleotide-diphossugar_trans"/>
</dbReference>
<dbReference type="Gene3D" id="3.90.550.20">
    <property type="match status" value="1"/>
</dbReference>
<dbReference type="OrthoDB" id="409543at2759"/>
<dbReference type="GeneID" id="41967836"/>
<dbReference type="SUPFAM" id="SSF53448">
    <property type="entry name" value="Nucleotide-diphospho-sugar transferases"/>
    <property type="match status" value="1"/>
</dbReference>
<dbReference type="PANTHER" id="PTHR31834">
    <property type="entry name" value="INITIATION-SPECIFIC ALPHA-1,6-MANNOSYLTRANSFERASE"/>
    <property type="match status" value="1"/>
</dbReference>
<evidence type="ECO:0000256" key="1">
    <source>
        <dbReference type="ARBA" id="ARBA00009003"/>
    </source>
</evidence>
<evidence type="ECO:0000313" key="4">
    <source>
        <dbReference type="EMBL" id="TPX16055.1"/>
    </source>
</evidence>
<dbReference type="Proteomes" id="UP000319257">
    <property type="component" value="Unassembled WGS sequence"/>
</dbReference>
<dbReference type="STRING" id="1093900.A0A507AZ02"/>
<dbReference type="InterPro" id="IPR039367">
    <property type="entry name" value="Och1-like"/>
</dbReference>
<organism evidence="4 5">
    <name type="scientific">Thyridium curvatum</name>
    <dbReference type="NCBI Taxonomy" id="1093900"/>
    <lineage>
        <taxon>Eukaryota</taxon>
        <taxon>Fungi</taxon>
        <taxon>Dikarya</taxon>
        <taxon>Ascomycota</taxon>
        <taxon>Pezizomycotina</taxon>
        <taxon>Sordariomycetes</taxon>
        <taxon>Sordariomycetidae</taxon>
        <taxon>Thyridiales</taxon>
        <taxon>Thyridiaceae</taxon>
        <taxon>Thyridium</taxon>
    </lineage>
</organism>
<gene>
    <name evidence="4" type="ORF">E0L32_000389</name>
</gene>
<dbReference type="InParanoid" id="A0A507AZ02"/>
<feature type="region of interest" description="Disordered" evidence="2">
    <location>
        <begin position="356"/>
        <end position="382"/>
    </location>
</feature>
<dbReference type="EMBL" id="SKBQ01000001">
    <property type="protein sequence ID" value="TPX16055.1"/>
    <property type="molecule type" value="Genomic_DNA"/>
</dbReference>
<keyword evidence="3" id="KW-0812">Transmembrane</keyword>